<dbReference type="InterPro" id="IPR037294">
    <property type="entry name" value="ABC_BtuC-like"/>
</dbReference>
<evidence type="ECO:0000256" key="4">
    <source>
        <dbReference type="ARBA" id="ARBA00022475"/>
    </source>
</evidence>
<evidence type="ECO:0000256" key="5">
    <source>
        <dbReference type="ARBA" id="ARBA00022692"/>
    </source>
</evidence>
<feature type="transmembrane region" description="Helical" evidence="9">
    <location>
        <begin position="6"/>
        <end position="24"/>
    </location>
</feature>
<keyword evidence="6 9" id="KW-1133">Transmembrane helix</keyword>
<evidence type="ECO:0000256" key="1">
    <source>
        <dbReference type="ARBA" id="ARBA00004651"/>
    </source>
</evidence>
<name>A0A6V7R0A7_9STAP</name>
<feature type="transmembrane region" description="Helical" evidence="9">
    <location>
        <begin position="33"/>
        <end position="50"/>
    </location>
</feature>
<dbReference type="SUPFAM" id="SSF81345">
    <property type="entry name" value="ABC transporter involved in vitamin B12 uptake, BtuC"/>
    <property type="match status" value="1"/>
</dbReference>
<sequence length="285" mass="30750">MIEVLLVLLLTALSTALLGVFLVLRGQAMTTDAISHTILLGIVIAFFITNDLRSPLLIIGATLVGLITVYLIEVIGQSKLVSKDAATGLVFTSLFALAVILVSKYLDNIHLDLDIVLMGQVLFAPLNRIEILGIDLPYALWQLAIVLLINVTFVALFYKELKLSSFDPVYSIVSGFSTSIIYYSLMSLVSVTAVTAFDAVGTILVISFFTAPAATAFLLSKKLSTMIWISLMFAAINSLVGGTFGYLTDTSISGSVAVISMISFFLVFLFRKDGPILSKIHLPVP</sequence>
<dbReference type="InterPro" id="IPR001626">
    <property type="entry name" value="ABC_TroCD"/>
</dbReference>
<comment type="subcellular location">
    <subcellularLocation>
        <location evidence="1 8">Cell membrane</location>
        <topology evidence="1 8">Multi-pass membrane protein</topology>
    </subcellularLocation>
</comment>
<comment type="similarity">
    <text evidence="2 8">Belongs to the ABC-3 integral membrane protein family.</text>
</comment>
<evidence type="ECO:0000256" key="3">
    <source>
        <dbReference type="ARBA" id="ARBA00022448"/>
    </source>
</evidence>
<protein>
    <submittedName>
        <fullName evidence="10">Manganese transport system membrane protein MntB</fullName>
    </submittedName>
</protein>
<dbReference type="EMBL" id="CAJEWD010000003">
    <property type="protein sequence ID" value="CAD2070625.1"/>
    <property type="molecule type" value="Genomic_DNA"/>
</dbReference>
<evidence type="ECO:0000256" key="9">
    <source>
        <dbReference type="SAM" id="Phobius"/>
    </source>
</evidence>
<feature type="transmembrane region" description="Helical" evidence="9">
    <location>
        <begin position="88"/>
        <end position="106"/>
    </location>
</feature>
<keyword evidence="4" id="KW-1003">Cell membrane</keyword>
<evidence type="ECO:0000256" key="8">
    <source>
        <dbReference type="RuleBase" id="RU003943"/>
    </source>
</evidence>
<dbReference type="PANTHER" id="PTHR30477:SF8">
    <property type="entry name" value="METAL TRANSPORT SYSTEM MEMBRANE PROTEIN CT_070-RELATED"/>
    <property type="match status" value="1"/>
</dbReference>
<keyword evidence="7 9" id="KW-0472">Membrane</keyword>
<proteinExistence type="inferred from homology"/>
<dbReference type="PANTHER" id="PTHR30477">
    <property type="entry name" value="ABC-TRANSPORTER METAL-BINDING PROTEIN"/>
    <property type="match status" value="1"/>
</dbReference>
<feature type="transmembrane region" description="Helical" evidence="9">
    <location>
        <begin position="252"/>
        <end position="270"/>
    </location>
</feature>
<dbReference type="Proteomes" id="UP000589351">
    <property type="component" value="Unassembled WGS sequence"/>
</dbReference>
<evidence type="ECO:0000256" key="7">
    <source>
        <dbReference type="ARBA" id="ARBA00023136"/>
    </source>
</evidence>
<keyword evidence="3 8" id="KW-0813">Transport</keyword>
<reference evidence="10 11" key="1">
    <citation type="submission" date="2020-07" db="EMBL/GenBank/DDBJ databases">
        <authorList>
            <person name="Criscuolo A."/>
        </authorList>
    </citation>
    <scope>NUCLEOTIDE SEQUENCE [LARGE SCALE GENOMIC DNA]</scope>
    <source>
        <strain evidence="10">CIP111649</strain>
    </source>
</reference>
<dbReference type="GO" id="GO:0043190">
    <property type="term" value="C:ATP-binding cassette (ABC) transporter complex"/>
    <property type="evidence" value="ECO:0007669"/>
    <property type="project" value="InterPro"/>
</dbReference>
<accession>A0A6V7R0A7</accession>
<evidence type="ECO:0000313" key="11">
    <source>
        <dbReference type="Proteomes" id="UP000589351"/>
    </source>
</evidence>
<keyword evidence="5 8" id="KW-0812">Transmembrane</keyword>
<keyword evidence="11" id="KW-1185">Reference proteome</keyword>
<dbReference type="RefSeq" id="WP_183369038.1">
    <property type="nucleotide sequence ID" value="NZ_CAJEWD010000003.1"/>
</dbReference>
<dbReference type="AlphaFoldDB" id="A0A6V7R0A7"/>
<dbReference type="GO" id="GO:0055085">
    <property type="term" value="P:transmembrane transport"/>
    <property type="evidence" value="ECO:0007669"/>
    <property type="project" value="InterPro"/>
</dbReference>
<dbReference type="GO" id="GO:0010043">
    <property type="term" value="P:response to zinc ion"/>
    <property type="evidence" value="ECO:0007669"/>
    <property type="project" value="TreeGrafter"/>
</dbReference>
<evidence type="ECO:0000256" key="6">
    <source>
        <dbReference type="ARBA" id="ARBA00022989"/>
    </source>
</evidence>
<comment type="caution">
    <text evidence="10">The sequence shown here is derived from an EMBL/GenBank/DDBJ whole genome shotgun (WGS) entry which is preliminary data.</text>
</comment>
<feature type="transmembrane region" description="Helical" evidence="9">
    <location>
        <begin position="138"/>
        <end position="158"/>
    </location>
</feature>
<organism evidence="10 11">
    <name type="scientific">Jeotgalicoccus meleagridis</name>
    <dbReference type="NCBI Taxonomy" id="2759181"/>
    <lineage>
        <taxon>Bacteria</taxon>
        <taxon>Bacillati</taxon>
        <taxon>Bacillota</taxon>
        <taxon>Bacilli</taxon>
        <taxon>Bacillales</taxon>
        <taxon>Staphylococcaceae</taxon>
        <taxon>Jeotgalicoccus</taxon>
    </lineage>
</organism>
<feature type="transmembrane region" description="Helical" evidence="9">
    <location>
        <begin position="226"/>
        <end position="246"/>
    </location>
</feature>
<evidence type="ECO:0000256" key="2">
    <source>
        <dbReference type="ARBA" id="ARBA00008034"/>
    </source>
</evidence>
<feature type="transmembrane region" description="Helical" evidence="9">
    <location>
        <begin position="56"/>
        <end position="76"/>
    </location>
</feature>
<gene>
    <name evidence="10" type="primary">mntB_2</name>
    <name evidence="10" type="ORF">JEODO184_00018</name>
</gene>
<evidence type="ECO:0000313" key="10">
    <source>
        <dbReference type="EMBL" id="CAD2070625.1"/>
    </source>
</evidence>
<feature type="transmembrane region" description="Helical" evidence="9">
    <location>
        <begin position="199"/>
        <end position="219"/>
    </location>
</feature>
<feature type="transmembrane region" description="Helical" evidence="9">
    <location>
        <begin position="170"/>
        <end position="193"/>
    </location>
</feature>
<dbReference type="Pfam" id="PF00950">
    <property type="entry name" value="ABC-3"/>
    <property type="match status" value="1"/>
</dbReference>
<dbReference type="Gene3D" id="1.10.3470.10">
    <property type="entry name" value="ABC transporter involved in vitamin B12 uptake, BtuC"/>
    <property type="match status" value="1"/>
</dbReference>